<evidence type="ECO:0000256" key="3">
    <source>
        <dbReference type="ARBA" id="ARBA00023295"/>
    </source>
</evidence>
<proteinExistence type="predicted"/>
<gene>
    <name evidence="5" type="ORF">PT974_05240</name>
</gene>
<dbReference type="Proteomes" id="UP001338125">
    <property type="component" value="Unassembled WGS sequence"/>
</dbReference>
<evidence type="ECO:0000313" key="6">
    <source>
        <dbReference type="Proteomes" id="UP001338125"/>
    </source>
</evidence>
<keyword evidence="3" id="KW-0326">Glycosidase</keyword>
<sequence>MRATTKISLAVSSLALTSKALDLNRNTNLISYYGQFEGASGDVGNLTLRKYCDDSIEDVIALAFLSDFPNFELSLMVDCPVFPNTKLQHCPELGKDIKYCQSKGKSIFLSMGGPGVDVPYGFKSEDEGQETADKMWDMFFSGKNKDAPRPFDDAILDGISIDILSANYDVTGYKPFIDTLRSHFASDKSKTYYIAGGAEGSLPENHVGQLLAGSTWFDLIWIFCYNTYACHLDETPDRFTTTYFKWVKLAQEASINKHLKFFIGAAGSPEAAQVGYANADQIKEKFDIARSNITDLGGIMLYDTYASRASGLGAQVKKVLDTVN</sequence>
<keyword evidence="6" id="KW-1185">Reference proteome</keyword>
<dbReference type="InterPro" id="IPR017853">
    <property type="entry name" value="GH"/>
</dbReference>
<name>A0ABR0SI58_9HYPO</name>
<reference evidence="5 6" key="1">
    <citation type="submission" date="2024-01" db="EMBL/GenBank/DDBJ databases">
        <title>Complete genome of Cladobotryum mycophilum ATHUM6906.</title>
        <authorList>
            <person name="Christinaki A.C."/>
            <person name="Myridakis A.I."/>
            <person name="Kouvelis V.N."/>
        </authorList>
    </citation>
    <scope>NUCLEOTIDE SEQUENCE [LARGE SCALE GENOMIC DNA]</scope>
    <source>
        <strain evidence="5 6">ATHUM6906</strain>
    </source>
</reference>
<dbReference type="EMBL" id="JAVFKD010000012">
    <property type="protein sequence ID" value="KAK5991854.1"/>
    <property type="molecule type" value="Genomic_DNA"/>
</dbReference>
<dbReference type="InterPro" id="IPR001223">
    <property type="entry name" value="Glyco_hydro18_cat"/>
</dbReference>
<organism evidence="5 6">
    <name type="scientific">Cladobotryum mycophilum</name>
    <dbReference type="NCBI Taxonomy" id="491253"/>
    <lineage>
        <taxon>Eukaryota</taxon>
        <taxon>Fungi</taxon>
        <taxon>Dikarya</taxon>
        <taxon>Ascomycota</taxon>
        <taxon>Pezizomycotina</taxon>
        <taxon>Sordariomycetes</taxon>
        <taxon>Hypocreomycetidae</taxon>
        <taxon>Hypocreales</taxon>
        <taxon>Hypocreaceae</taxon>
        <taxon>Cladobotryum</taxon>
    </lineage>
</organism>
<evidence type="ECO:0000256" key="2">
    <source>
        <dbReference type="ARBA" id="ARBA00022801"/>
    </source>
</evidence>
<feature type="domain" description="GH18" evidence="4">
    <location>
        <begin position="27"/>
        <end position="323"/>
    </location>
</feature>
<dbReference type="Gene3D" id="3.20.20.80">
    <property type="entry name" value="Glycosidases"/>
    <property type="match status" value="1"/>
</dbReference>
<dbReference type="PANTHER" id="PTHR45708:SF49">
    <property type="entry name" value="ENDOCHITINASE"/>
    <property type="match status" value="1"/>
</dbReference>
<accession>A0ABR0SI58</accession>
<dbReference type="PANTHER" id="PTHR45708">
    <property type="entry name" value="ENDOCHITINASE"/>
    <property type="match status" value="1"/>
</dbReference>
<comment type="caution">
    <text evidence="5">The sequence shown here is derived from an EMBL/GenBank/DDBJ whole genome shotgun (WGS) entry which is preliminary data.</text>
</comment>
<dbReference type="SUPFAM" id="SSF51445">
    <property type="entry name" value="(Trans)glycosidases"/>
    <property type="match status" value="1"/>
</dbReference>
<keyword evidence="1" id="KW-0147">Chitin-binding</keyword>
<evidence type="ECO:0000259" key="4">
    <source>
        <dbReference type="PROSITE" id="PS51910"/>
    </source>
</evidence>
<dbReference type="InterPro" id="IPR050542">
    <property type="entry name" value="Glycosyl_Hydrlase18_Chitinase"/>
</dbReference>
<evidence type="ECO:0000313" key="5">
    <source>
        <dbReference type="EMBL" id="KAK5991854.1"/>
    </source>
</evidence>
<protein>
    <submittedName>
        <fullName evidence="5">Chitinase 3</fullName>
    </submittedName>
</protein>
<evidence type="ECO:0000256" key="1">
    <source>
        <dbReference type="ARBA" id="ARBA00022669"/>
    </source>
</evidence>
<keyword evidence="2" id="KW-0378">Hydrolase</keyword>
<dbReference type="PROSITE" id="PS51910">
    <property type="entry name" value="GH18_2"/>
    <property type="match status" value="1"/>
</dbReference>